<keyword evidence="1" id="KW-0547">Nucleotide-binding</keyword>
<keyword evidence="5" id="KW-0808">Transferase</keyword>
<keyword evidence="5" id="KW-0418">Kinase</keyword>
<dbReference type="InterPro" id="IPR000719">
    <property type="entry name" value="Prot_kinase_dom"/>
</dbReference>
<dbReference type="SUPFAM" id="SSF56112">
    <property type="entry name" value="Protein kinase-like (PK-like)"/>
    <property type="match status" value="1"/>
</dbReference>
<dbReference type="CDD" id="cd14014">
    <property type="entry name" value="STKc_PknB_like"/>
    <property type="match status" value="1"/>
</dbReference>
<reference evidence="5 6" key="1">
    <citation type="submission" date="2017-08" db="EMBL/GenBank/DDBJ databases">
        <title>Draft genome sequence of filamentous cyanobacterium Calothrix elsteri CCALA 953.</title>
        <authorList>
            <person name="Gagunashvili A.N."/>
            <person name="Elster J."/>
            <person name="Andresson O.S."/>
        </authorList>
    </citation>
    <scope>NUCLEOTIDE SEQUENCE [LARGE SCALE GENOMIC DNA]</scope>
    <source>
        <strain evidence="5 6">CCALA 953</strain>
    </source>
</reference>
<dbReference type="PANTHER" id="PTHR24363:SF7">
    <property type="entry name" value="SERINE_THREONINE-PROTEIN KINASE-LIKE PROTEIN E"/>
    <property type="match status" value="1"/>
</dbReference>
<keyword evidence="3" id="KW-0472">Membrane</keyword>
<dbReference type="SMART" id="SM00220">
    <property type="entry name" value="S_TKc"/>
    <property type="match status" value="1"/>
</dbReference>
<dbReference type="Pfam" id="PF00069">
    <property type="entry name" value="Pkinase"/>
    <property type="match status" value="1"/>
</dbReference>
<dbReference type="InterPro" id="IPR011009">
    <property type="entry name" value="Kinase-like_dom_sf"/>
</dbReference>
<evidence type="ECO:0000256" key="3">
    <source>
        <dbReference type="SAM" id="Phobius"/>
    </source>
</evidence>
<comment type="caution">
    <text evidence="5">The sequence shown here is derived from an EMBL/GenBank/DDBJ whole genome shotgun (WGS) entry which is preliminary data.</text>
</comment>
<dbReference type="OrthoDB" id="5518868at2"/>
<feature type="transmembrane region" description="Helical" evidence="3">
    <location>
        <begin position="305"/>
        <end position="324"/>
    </location>
</feature>
<keyword evidence="3" id="KW-1133">Transmembrane helix</keyword>
<dbReference type="PROSITE" id="PS50011">
    <property type="entry name" value="PROTEIN_KINASE_DOM"/>
    <property type="match status" value="1"/>
</dbReference>
<dbReference type="EMBL" id="NTFS01000134">
    <property type="protein sequence ID" value="PAX53547.1"/>
    <property type="molecule type" value="Genomic_DNA"/>
</dbReference>
<keyword evidence="2" id="KW-0067">ATP-binding</keyword>
<dbReference type="Gene3D" id="1.10.510.10">
    <property type="entry name" value="Transferase(Phosphotransferase) domain 1"/>
    <property type="match status" value="1"/>
</dbReference>
<feature type="transmembrane region" description="Helical" evidence="3">
    <location>
        <begin position="336"/>
        <end position="355"/>
    </location>
</feature>
<dbReference type="AlphaFoldDB" id="A0A2A2TJD4"/>
<evidence type="ECO:0000259" key="4">
    <source>
        <dbReference type="PROSITE" id="PS50011"/>
    </source>
</evidence>
<keyword evidence="3" id="KW-0812">Transmembrane</keyword>
<evidence type="ECO:0000313" key="6">
    <source>
        <dbReference type="Proteomes" id="UP000218238"/>
    </source>
</evidence>
<feature type="domain" description="Protein kinase" evidence="4">
    <location>
        <begin position="12"/>
        <end position="271"/>
    </location>
</feature>
<proteinExistence type="predicted"/>
<organism evidence="5 6">
    <name type="scientific">Brunnivagina elsteri CCALA 953</name>
    <dbReference type="NCBI Taxonomy" id="987040"/>
    <lineage>
        <taxon>Bacteria</taxon>
        <taxon>Bacillati</taxon>
        <taxon>Cyanobacteriota</taxon>
        <taxon>Cyanophyceae</taxon>
        <taxon>Nostocales</taxon>
        <taxon>Calotrichaceae</taxon>
        <taxon>Brunnivagina</taxon>
    </lineage>
</organism>
<dbReference type="PANTHER" id="PTHR24363">
    <property type="entry name" value="SERINE/THREONINE PROTEIN KINASE"/>
    <property type="match status" value="1"/>
</dbReference>
<protein>
    <submittedName>
        <fullName evidence="5">Serine/threonine protein kinase</fullName>
    </submittedName>
</protein>
<dbReference type="GO" id="GO:0005524">
    <property type="term" value="F:ATP binding"/>
    <property type="evidence" value="ECO:0007669"/>
    <property type="project" value="UniProtKB-KW"/>
</dbReference>
<gene>
    <name evidence="5" type="ORF">CK510_13590</name>
</gene>
<sequence length="446" mass="50671">MLEAQEILVERYQLQRILGESASRQTWLALDLTNQEPVVVKLLLASDNLQWDNLRLFEREAKVLRQLEHFYIPQYRDSFVLDRNIVSFALVQEYIPAKSLKEVLGEGKIFNETEAREIAIAVLKILIYLHKLSPPALHRDIKPSNLLIDWSRNQQPQIYLVDFGAVQDKAAAEGATFTVVGTYGYAPLEQFGGRATPASDLYALGATLVNLVTGFAPADLPQFDSKMQFSNLVQLNPGFVRWLQKMTEPNLEYRFESAIAALEALEINQFAITATSADKDIPNTSISVSKSPDKLVVHIPGNKNILGLTIGSIGLILWVCFWLPTLGMNFTFNSRFIWLLTWLILGFVFTAWWTLPSNVESYICLDNRNFEIKWKLFGFTLRTQRGSVSDIDKVYSSKTGNSDMKKLYEVVLSLGVNEYYFSRIKGNLSSEESRYIASKIRDWLGI</sequence>
<keyword evidence="5" id="KW-0723">Serine/threonine-protein kinase</keyword>
<dbReference type="GO" id="GO:0004674">
    <property type="term" value="F:protein serine/threonine kinase activity"/>
    <property type="evidence" value="ECO:0007669"/>
    <property type="project" value="UniProtKB-KW"/>
</dbReference>
<keyword evidence="6" id="KW-1185">Reference proteome</keyword>
<evidence type="ECO:0000256" key="1">
    <source>
        <dbReference type="ARBA" id="ARBA00022741"/>
    </source>
</evidence>
<evidence type="ECO:0000256" key="2">
    <source>
        <dbReference type="ARBA" id="ARBA00022840"/>
    </source>
</evidence>
<accession>A0A2A2TJD4</accession>
<evidence type="ECO:0000313" key="5">
    <source>
        <dbReference type="EMBL" id="PAX53547.1"/>
    </source>
</evidence>
<name>A0A2A2TJD4_9CYAN</name>
<dbReference type="Proteomes" id="UP000218238">
    <property type="component" value="Unassembled WGS sequence"/>
</dbReference>